<evidence type="ECO:0000313" key="2">
    <source>
        <dbReference type="Proteomes" id="UP000634134"/>
    </source>
</evidence>
<gene>
    <name evidence="1" type="ORF">IEE83_25070</name>
</gene>
<reference evidence="2" key="1">
    <citation type="submission" date="2023-07" db="EMBL/GenBank/DDBJ databases">
        <title>Dyadobacter sp. nov 'subterranea' isolated from contaminted grondwater.</title>
        <authorList>
            <person name="Szabo I."/>
            <person name="Al-Omari J."/>
            <person name="Szerdahelyi S.G."/>
            <person name="Rado J."/>
        </authorList>
    </citation>
    <scope>NUCLEOTIDE SEQUENCE [LARGE SCALE GENOMIC DNA]</scope>
    <source>
        <strain evidence="2">UP-52</strain>
    </source>
</reference>
<protein>
    <submittedName>
        <fullName evidence="1">DUF2071 domain-containing protein</fullName>
    </submittedName>
</protein>
<comment type="caution">
    <text evidence="1">The sequence shown here is derived from an EMBL/GenBank/DDBJ whole genome shotgun (WGS) entry which is preliminary data.</text>
</comment>
<dbReference type="EMBL" id="JACYGY010000001">
    <property type="protein sequence ID" value="MBE9465167.1"/>
    <property type="molecule type" value="Genomic_DNA"/>
</dbReference>
<dbReference type="Pfam" id="PF09844">
    <property type="entry name" value="DUF2071"/>
    <property type="match status" value="1"/>
</dbReference>
<proteinExistence type="predicted"/>
<name>A0ABR9WIC7_9BACT</name>
<sequence length="85" mass="10076">MEAGSIEEFIFEHYYGYTKIDSEATEEYNIQHDRWNVNQVINYEINCNFAAMYGEDFDFLKDIKPDSVMLAEGSSIAVKWKRHRI</sequence>
<organism evidence="1 2">
    <name type="scientific">Dyadobacter subterraneus</name>
    <dbReference type="NCBI Taxonomy" id="2773304"/>
    <lineage>
        <taxon>Bacteria</taxon>
        <taxon>Pseudomonadati</taxon>
        <taxon>Bacteroidota</taxon>
        <taxon>Cytophagia</taxon>
        <taxon>Cytophagales</taxon>
        <taxon>Spirosomataceae</taxon>
        <taxon>Dyadobacter</taxon>
    </lineage>
</organism>
<evidence type="ECO:0000313" key="1">
    <source>
        <dbReference type="EMBL" id="MBE9465167.1"/>
    </source>
</evidence>
<dbReference type="Proteomes" id="UP000634134">
    <property type="component" value="Unassembled WGS sequence"/>
</dbReference>
<keyword evidence="2" id="KW-1185">Reference proteome</keyword>
<accession>A0ABR9WIC7</accession>
<dbReference type="InterPro" id="IPR018644">
    <property type="entry name" value="DUF2071"/>
</dbReference>